<dbReference type="CDD" id="cd01651">
    <property type="entry name" value="RT_G2_intron"/>
    <property type="match status" value="1"/>
</dbReference>
<sequence length="400" mass="47126">MSKRIGNLWEPICEFENLYNGYLNTRKRRRYHKSILRYTANLEENLYDLHDQFVNLTWHPSMSVVKTVFWPKCRIITAPVVPDRVAFHSIVDVIEPYFEKKFLFHSYACRCKKGTHKAVKAVQHHVYGLQRWEGGGYVLKADIQNYFGTIDHQRLKKIIRKTLKDKRLLSVLDSVIDEVVISPEILKRILSKALKDREAVRCFDVIIDAGNLNERMLQRMIRKYITRRPMLNFLDRIIFAACHPEVGLPLGALTSQLFANVYLDQLDHYVKEVLQVKHYFRYMDDFIILSTSKEYLRDILGKIDVYLQEELALKLNPKTSIFPLQKFIDFCGYRIRADRLTPRKRNVVTARHRLKKLNNEVLDGTIPFSKFRASLMSFLGYVKHCKASTTVQHMLEELKL</sequence>
<evidence type="ECO:0000313" key="2">
    <source>
        <dbReference type="EMBL" id="MPM87116.1"/>
    </source>
</evidence>
<organism evidence="2">
    <name type="scientific">bioreactor metagenome</name>
    <dbReference type="NCBI Taxonomy" id="1076179"/>
    <lineage>
        <taxon>unclassified sequences</taxon>
        <taxon>metagenomes</taxon>
        <taxon>ecological metagenomes</taxon>
    </lineage>
</organism>
<dbReference type="PANTHER" id="PTHR34047:SF8">
    <property type="entry name" value="PROTEIN YKFC"/>
    <property type="match status" value="1"/>
</dbReference>
<dbReference type="EMBL" id="VSSQ01035005">
    <property type="protein sequence ID" value="MPM87116.1"/>
    <property type="molecule type" value="Genomic_DNA"/>
</dbReference>
<reference evidence="2" key="1">
    <citation type="submission" date="2019-08" db="EMBL/GenBank/DDBJ databases">
        <authorList>
            <person name="Kucharzyk K."/>
            <person name="Murdoch R.W."/>
            <person name="Higgins S."/>
            <person name="Loffler F."/>
        </authorList>
    </citation>
    <scope>NUCLEOTIDE SEQUENCE</scope>
</reference>
<feature type="domain" description="Reverse transcriptase" evidence="1">
    <location>
        <begin position="1"/>
        <end position="335"/>
    </location>
</feature>
<accession>A0A645DCM4</accession>
<dbReference type="InterPro" id="IPR000477">
    <property type="entry name" value="RT_dom"/>
</dbReference>
<dbReference type="Pfam" id="PF00078">
    <property type="entry name" value="RVT_1"/>
    <property type="match status" value="1"/>
</dbReference>
<dbReference type="SUPFAM" id="SSF56672">
    <property type="entry name" value="DNA/RNA polymerases"/>
    <property type="match status" value="1"/>
</dbReference>
<dbReference type="AlphaFoldDB" id="A0A645DCM4"/>
<dbReference type="InterPro" id="IPR043502">
    <property type="entry name" value="DNA/RNA_pol_sf"/>
</dbReference>
<dbReference type="PANTHER" id="PTHR34047">
    <property type="entry name" value="NUCLEAR INTRON MATURASE 1, MITOCHONDRIAL-RELATED"/>
    <property type="match status" value="1"/>
</dbReference>
<evidence type="ECO:0000259" key="1">
    <source>
        <dbReference type="PROSITE" id="PS50878"/>
    </source>
</evidence>
<comment type="caution">
    <text evidence="2">The sequence shown here is derived from an EMBL/GenBank/DDBJ whole genome shotgun (WGS) entry which is preliminary data.</text>
</comment>
<dbReference type="PROSITE" id="PS50878">
    <property type="entry name" value="RT_POL"/>
    <property type="match status" value="1"/>
</dbReference>
<dbReference type="InterPro" id="IPR051083">
    <property type="entry name" value="GrpII_Intron_Splice-Mob/Def"/>
</dbReference>
<proteinExistence type="predicted"/>
<name>A0A645DCM4_9ZZZZ</name>
<protein>
    <recommendedName>
        <fullName evidence="1">Reverse transcriptase domain-containing protein</fullName>
    </recommendedName>
</protein>
<gene>
    <name evidence="2" type="ORF">SDC9_134209</name>
</gene>